<feature type="domain" description="Beta-lactamase-related" evidence="2">
    <location>
        <begin position="42"/>
        <end position="369"/>
    </location>
</feature>
<evidence type="ECO:0000313" key="3">
    <source>
        <dbReference type="EMBL" id="RMB08074.1"/>
    </source>
</evidence>
<feature type="region of interest" description="Disordered" evidence="1">
    <location>
        <begin position="503"/>
        <end position="526"/>
    </location>
</feature>
<dbReference type="InterPro" id="IPR050491">
    <property type="entry name" value="AmpC-like"/>
</dbReference>
<organism evidence="3 4">
    <name type="scientific">Eilatimonas milleporae</name>
    <dbReference type="NCBI Taxonomy" id="911205"/>
    <lineage>
        <taxon>Bacteria</taxon>
        <taxon>Pseudomonadati</taxon>
        <taxon>Pseudomonadota</taxon>
        <taxon>Alphaproteobacteria</taxon>
        <taxon>Kordiimonadales</taxon>
        <taxon>Kordiimonadaceae</taxon>
        <taxon>Eilatimonas</taxon>
    </lineage>
</organism>
<dbReference type="Gene3D" id="3.40.710.10">
    <property type="entry name" value="DD-peptidase/beta-lactamase superfamily"/>
    <property type="match status" value="1"/>
</dbReference>
<dbReference type="InterPro" id="IPR001466">
    <property type="entry name" value="Beta-lactam-related"/>
</dbReference>
<dbReference type="SUPFAM" id="SSF56601">
    <property type="entry name" value="beta-lactamase/transpeptidase-like"/>
    <property type="match status" value="1"/>
</dbReference>
<accession>A0A3M0CE21</accession>
<dbReference type="PANTHER" id="PTHR46825:SF9">
    <property type="entry name" value="BETA-LACTAMASE-RELATED DOMAIN-CONTAINING PROTEIN"/>
    <property type="match status" value="1"/>
</dbReference>
<dbReference type="RefSeq" id="WP_121938818.1">
    <property type="nucleotide sequence ID" value="NZ_REFR01000011.1"/>
</dbReference>
<gene>
    <name evidence="3" type="ORF">BXY39_2170</name>
</gene>
<dbReference type="PANTHER" id="PTHR46825">
    <property type="entry name" value="D-ALANYL-D-ALANINE-CARBOXYPEPTIDASE/ENDOPEPTIDASE AMPH"/>
    <property type="match status" value="1"/>
</dbReference>
<evidence type="ECO:0000259" key="2">
    <source>
        <dbReference type="Pfam" id="PF00144"/>
    </source>
</evidence>
<comment type="caution">
    <text evidence="3">The sequence shown here is derived from an EMBL/GenBank/DDBJ whole genome shotgun (WGS) entry which is preliminary data.</text>
</comment>
<dbReference type="Proteomes" id="UP000271227">
    <property type="component" value="Unassembled WGS sequence"/>
</dbReference>
<dbReference type="EMBL" id="REFR01000011">
    <property type="protein sequence ID" value="RMB08074.1"/>
    <property type="molecule type" value="Genomic_DNA"/>
</dbReference>
<name>A0A3M0CE21_9PROT</name>
<protein>
    <submittedName>
        <fullName evidence="3">CubicO group peptidase (Beta-lactamase class C family)</fullName>
    </submittedName>
</protein>
<sequence length="526" mass="56819">MPSRHLAATVLWTLCLTGGAPDAPRGAQAADMPFRIAEDRVRDRIDRIVIDEGVPSISVAAVKGDAPIWVHATGLADKETGRAATPATPYRLASVSKPITAVAAMLLADRGVIDIDAPANAYLGARKIVAHAGRADDVTVRRLMSHRGGLPLHYNLIHAGEAHTRRSLDETIARYGKAMLPPGATHRYSNVGYAVLERIIEIQSGQSYDAFLRTAFFTPLGMTSAGVVTAPVHPKGAAIPYTRAGERYPAYDMDTRGAGGVFMTARDLVAFGRFFNDALDGKSDLLSQSAARTMMEMQSPTEPDDLEWYTLGWVHELRGENREHDTIYHLGSTPGVRAELWLYPDADLVVATLVNEMSWRPLKRAREAVVAAILPEIAFIPYPGIHIAGDMRARWTGTADLGEDGRLPVTVEFQNPARPRVTVGGTAAAVTAVRTIADGFISITATGVPLPVADVKRQNYELGFIVRPDGDSLTGYVAANRIAARLRDSGNFSFPVRLERAVEQEKAQRQERTLGHAGAPGGRTAP</sequence>
<dbReference type="AlphaFoldDB" id="A0A3M0CE21"/>
<dbReference type="InParanoid" id="A0A3M0CE21"/>
<dbReference type="Pfam" id="PF00144">
    <property type="entry name" value="Beta-lactamase"/>
    <property type="match status" value="1"/>
</dbReference>
<feature type="compositionally biased region" description="Basic and acidic residues" evidence="1">
    <location>
        <begin position="503"/>
        <end position="514"/>
    </location>
</feature>
<dbReference type="InterPro" id="IPR012338">
    <property type="entry name" value="Beta-lactam/transpept-like"/>
</dbReference>
<dbReference type="OrthoDB" id="5705574at2"/>
<evidence type="ECO:0000256" key="1">
    <source>
        <dbReference type="SAM" id="MobiDB-lite"/>
    </source>
</evidence>
<proteinExistence type="predicted"/>
<keyword evidence="4" id="KW-1185">Reference proteome</keyword>
<reference evidence="3 4" key="1">
    <citation type="submission" date="2018-10" db="EMBL/GenBank/DDBJ databases">
        <title>Genomic Encyclopedia of Archaeal and Bacterial Type Strains, Phase II (KMG-II): from individual species to whole genera.</title>
        <authorList>
            <person name="Goeker M."/>
        </authorList>
    </citation>
    <scope>NUCLEOTIDE SEQUENCE [LARGE SCALE GENOMIC DNA]</scope>
    <source>
        <strain evidence="3 4">DSM 25217</strain>
    </source>
</reference>
<evidence type="ECO:0000313" key="4">
    <source>
        <dbReference type="Proteomes" id="UP000271227"/>
    </source>
</evidence>